<dbReference type="GO" id="GO:0016887">
    <property type="term" value="F:ATP hydrolysis activity"/>
    <property type="evidence" value="ECO:0007669"/>
    <property type="project" value="InterPro"/>
</dbReference>
<dbReference type="InterPro" id="IPR001757">
    <property type="entry name" value="P_typ_ATPase"/>
</dbReference>
<sequence length="797" mass="82480">MTVATPPLPVPGLTEEEAARRLAARGPLPKPPTSRSYASIVRANTLTVFNAILAVFGVLTLVFGEWKDALFLGVLVANTGIGIGQEVRAKRALDRLAALVAPAATVVRSGVARDIRVADVVVGDLVRVKAGDQIVADGTLTTADGLALDESMLTGESEPVPRVAGDPALSGSFAVEGAGAYEVTAVGADSHAERVAGEARAFRHPRSPLERAMDRVLLVLVGVMAPLAVALVVSLLVRDKSIGDSVQTATAGIVNMVPEGLILLASLTAVVAATRMASRGALTQQLNAVESLASVDLLCTDKTGTLTEATLRIEALVPAAGVSEEELARALGRYAASAPARNGTLEAIAAARLGAADGEAEPVEAQVPFSSARRWSALVLGGETLVLGAPERFDLADLAEPAARHSERGRRVLAIGATEEPLPEITPDAPPPPGVRPLGLVVLAERLRPDTEQTVAFFAEEGVELRVLSGDAPPTVAAIARDAGIPSAGPPLNGGALPEDEAQLRERLLETAVVGRISPEGKRRVVTALADAGRYVGMIGDGVNDVPALKAARLAIAQGSGTQMAKSVADVVLVRGDFAAVPTMVREGRQILRNLQRVARLFVTKSVFAGFLIVALGLTTATYPLLPRHFTLASSLTIGIPAFVLALMPSSGPWRPDRFLPNVLRFSVPAGLGIGIGILAGYLLARYAFGVSLDDARTVSTIVVVLGGLATVLMLESGANAEDTPLGRKRRLAVYGLCALMLAVLVLAIAIPFLRDFYILTVPDGDMLAATAAGAAIGIGLALVGIRLTGALRPDTG</sequence>
<evidence type="ECO:0000256" key="3">
    <source>
        <dbReference type="ARBA" id="ARBA00022741"/>
    </source>
</evidence>
<evidence type="ECO:0000313" key="12">
    <source>
        <dbReference type="EMBL" id="UGS35113.1"/>
    </source>
</evidence>
<comment type="catalytic activity">
    <reaction evidence="8">
        <text>ATP + H2O = ADP + phosphate + H(+)</text>
        <dbReference type="Rhea" id="RHEA:13065"/>
        <dbReference type="ChEBI" id="CHEBI:15377"/>
        <dbReference type="ChEBI" id="CHEBI:15378"/>
        <dbReference type="ChEBI" id="CHEBI:30616"/>
        <dbReference type="ChEBI" id="CHEBI:43474"/>
        <dbReference type="ChEBI" id="CHEBI:456216"/>
    </reaction>
</comment>
<dbReference type="InterPro" id="IPR008250">
    <property type="entry name" value="ATPase_P-typ_transduc_dom_A_sf"/>
</dbReference>
<dbReference type="Pfam" id="PF00122">
    <property type="entry name" value="E1-E2_ATPase"/>
    <property type="match status" value="1"/>
</dbReference>
<gene>
    <name evidence="12" type="primary">ctpE</name>
    <name evidence="12" type="ORF">DSM104329_01498</name>
</gene>
<dbReference type="InterPro" id="IPR018303">
    <property type="entry name" value="ATPase_P-typ_P_site"/>
</dbReference>
<dbReference type="SFLD" id="SFLDG00002">
    <property type="entry name" value="C1.7:_P-type_atpase_like"/>
    <property type="match status" value="1"/>
</dbReference>
<keyword evidence="7 9" id="KW-0472">Membrane</keyword>
<dbReference type="SUPFAM" id="SSF81665">
    <property type="entry name" value="Calcium ATPase, transmembrane domain M"/>
    <property type="match status" value="1"/>
</dbReference>
<reference evidence="12" key="1">
    <citation type="journal article" date="2022" name="Int. J. Syst. Evol. Microbiol.">
        <title>Pseudomonas aegrilactucae sp. nov. and Pseudomonas morbosilactucae sp. nov., pathogens causing bacterial rot of lettuce in Japan.</title>
        <authorList>
            <person name="Sawada H."/>
            <person name="Fujikawa T."/>
            <person name="Satou M."/>
        </authorList>
    </citation>
    <scope>NUCLEOTIDE SEQUENCE</scope>
    <source>
        <strain evidence="12">0166_1</strain>
    </source>
</reference>
<dbReference type="InterPro" id="IPR023299">
    <property type="entry name" value="ATPase_P-typ_cyto_dom_N"/>
</dbReference>
<evidence type="ECO:0000256" key="5">
    <source>
        <dbReference type="ARBA" id="ARBA00022967"/>
    </source>
</evidence>
<dbReference type="Gene3D" id="1.20.1110.10">
    <property type="entry name" value="Calcium-transporting ATPase, transmembrane domain"/>
    <property type="match status" value="1"/>
</dbReference>
<dbReference type="Gene3D" id="3.40.50.1000">
    <property type="entry name" value="HAD superfamily/HAD-like"/>
    <property type="match status" value="1"/>
</dbReference>
<feature type="transmembrane region" description="Helical" evidence="9">
    <location>
        <begin position="732"/>
        <end position="755"/>
    </location>
</feature>
<dbReference type="SFLD" id="SFLDS00003">
    <property type="entry name" value="Haloacid_Dehalogenase"/>
    <property type="match status" value="1"/>
</dbReference>
<dbReference type="InterPro" id="IPR006068">
    <property type="entry name" value="ATPase_P-typ_cation-transptr_C"/>
</dbReference>
<proteinExistence type="predicted"/>
<dbReference type="InterPro" id="IPR059000">
    <property type="entry name" value="ATPase_P-type_domA"/>
</dbReference>
<feature type="transmembrane region" description="Helical" evidence="9">
    <location>
        <begin position="668"/>
        <end position="689"/>
    </location>
</feature>
<dbReference type="KEGG" id="sbae:DSM104329_01498"/>
<feature type="transmembrane region" description="Helical" evidence="9">
    <location>
        <begin position="598"/>
        <end position="618"/>
    </location>
</feature>
<evidence type="ECO:0000256" key="8">
    <source>
        <dbReference type="ARBA" id="ARBA00049360"/>
    </source>
</evidence>
<dbReference type="InterPro" id="IPR023214">
    <property type="entry name" value="HAD_sf"/>
</dbReference>
<keyword evidence="5" id="KW-1278">Translocase</keyword>
<feature type="domain" description="P-type ATPase A" evidence="10">
    <location>
        <begin position="99"/>
        <end position="197"/>
    </location>
</feature>
<dbReference type="SFLD" id="SFLDF00027">
    <property type="entry name" value="p-type_atpase"/>
    <property type="match status" value="1"/>
</dbReference>
<dbReference type="Pfam" id="PF00702">
    <property type="entry name" value="Hydrolase"/>
    <property type="match status" value="1"/>
</dbReference>
<dbReference type="InterPro" id="IPR036412">
    <property type="entry name" value="HAD-like_sf"/>
</dbReference>
<feature type="domain" description="Cation-transporting P-type ATPase C-terminal" evidence="11">
    <location>
        <begin position="639"/>
        <end position="777"/>
    </location>
</feature>
<protein>
    <submittedName>
        <fullName evidence="12">Calcium-transporting ATPase CtpE</fullName>
    </submittedName>
</protein>
<evidence type="ECO:0000256" key="9">
    <source>
        <dbReference type="SAM" id="Phobius"/>
    </source>
</evidence>
<feature type="transmembrane region" description="Helical" evidence="9">
    <location>
        <begin position="701"/>
        <end position="720"/>
    </location>
</feature>
<dbReference type="SUPFAM" id="SSF56784">
    <property type="entry name" value="HAD-like"/>
    <property type="match status" value="1"/>
</dbReference>
<dbReference type="PRINTS" id="PR00119">
    <property type="entry name" value="CATATPASE"/>
</dbReference>
<dbReference type="AlphaFoldDB" id="A0A9E7C079"/>
<keyword evidence="13" id="KW-1185">Reference proteome</keyword>
<name>A0A9E7C079_9ACTN</name>
<comment type="subcellular location">
    <subcellularLocation>
        <location evidence="1">Cell membrane</location>
        <topology evidence="1">Multi-pass membrane protein</topology>
    </subcellularLocation>
</comment>
<dbReference type="Proteomes" id="UP001162834">
    <property type="component" value="Chromosome"/>
</dbReference>
<feature type="transmembrane region" description="Helical" evidence="9">
    <location>
        <begin position="249"/>
        <end position="273"/>
    </location>
</feature>
<keyword evidence="2 9" id="KW-0812">Transmembrane</keyword>
<dbReference type="PROSITE" id="PS00154">
    <property type="entry name" value="ATPASE_E1_E2"/>
    <property type="match status" value="1"/>
</dbReference>
<dbReference type="Pfam" id="PF00689">
    <property type="entry name" value="Cation_ATPase_C"/>
    <property type="match status" value="1"/>
</dbReference>
<feature type="transmembrane region" description="Helical" evidence="9">
    <location>
        <begin position="216"/>
        <end position="237"/>
    </location>
</feature>
<organism evidence="12 13">
    <name type="scientific">Capillimicrobium parvum</name>
    <dbReference type="NCBI Taxonomy" id="2884022"/>
    <lineage>
        <taxon>Bacteria</taxon>
        <taxon>Bacillati</taxon>
        <taxon>Actinomycetota</taxon>
        <taxon>Thermoleophilia</taxon>
        <taxon>Solirubrobacterales</taxon>
        <taxon>Capillimicrobiaceae</taxon>
        <taxon>Capillimicrobium</taxon>
    </lineage>
</organism>
<dbReference type="GO" id="GO:0005524">
    <property type="term" value="F:ATP binding"/>
    <property type="evidence" value="ECO:0007669"/>
    <property type="project" value="UniProtKB-KW"/>
</dbReference>
<evidence type="ECO:0000259" key="10">
    <source>
        <dbReference type="Pfam" id="PF00122"/>
    </source>
</evidence>
<dbReference type="GO" id="GO:0005886">
    <property type="term" value="C:plasma membrane"/>
    <property type="evidence" value="ECO:0007669"/>
    <property type="project" value="UniProtKB-SubCell"/>
</dbReference>
<keyword evidence="6 9" id="KW-1133">Transmembrane helix</keyword>
<evidence type="ECO:0000256" key="2">
    <source>
        <dbReference type="ARBA" id="ARBA00022692"/>
    </source>
</evidence>
<keyword evidence="4" id="KW-0067">ATP-binding</keyword>
<dbReference type="Gene3D" id="2.70.150.10">
    <property type="entry name" value="Calcium-transporting ATPase, cytoplasmic transduction domain A"/>
    <property type="match status" value="1"/>
</dbReference>
<feature type="transmembrane region" description="Helical" evidence="9">
    <location>
        <begin position="767"/>
        <end position="786"/>
    </location>
</feature>
<dbReference type="EMBL" id="CP087164">
    <property type="protein sequence ID" value="UGS35113.1"/>
    <property type="molecule type" value="Genomic_DNA"/>
</dbReference>
<feature type="transmembrane region" description="Helical" evidence="9">
    <location>
        <begin position="43"/>
        <end position="63"/>
    </location>
</feature>
<evidence type="ECO:0000313" key="13">
    <source>
        <dbReference type="Proteomes" id="UP001162834"/>
    </source>
</evidence>
<evidence type="ECO:0000256" key="7">
    <source>
        <dbReference type="ARBA" id="ARBA00023136"/>
    </source>
</evidence>
<keyword evidence="3" id="KW-0547">Nucleotide-binding</keyword>
<dbReference type="SUPFAM" id="SSF81653">
    <property type="entry name" value="Calcium ATPase, transduction domain A"/>
    <property type="match status" value="1"/>
</dbReference>
<evidence type="ECO:0000256" key="4">
    <source>
        <dbReference type="ARBA" id="ARBA00022840"/>
    </source>
</evidence>
<accession>A0A9E7C079</accession>
<dbReference type="PANTHER" id="PTHR42861">
    <property type="entry name" value="CALCIUM-TRANSPORTING ATPASE"/>
    <property type="match status" value="1"/>
</dbReference>
<dbReference type="Gene3D" id="3.40.1110.10">
    <property type="entry name" value="Calcium-transporting ATPase, cytoplasmic domain N"/>
    <property type="match status" value="1"/>
</dbReference>
<dbReference type="InterPro" id="IPR023298">
    <property type="entry name" value="ATPase_P-typ_TM_dom_sf"/>
</dbReference>
<dbReference type="PRINTS" id="PR00120">
    <property type="entry name" value="HATPASE"/>
</dbReference>
<evidence type="ECO:0000256" key="1">
    <source>
        <dbReference type="ARBA" id="ARBA00004651"/>
    </source>
</evidence>
<evidence type="ECO:0000259" key="11">
    <source>
        <dbReference type="Pfam" id="PF00689"/>
    </source>
</evidence>
<evidence type="ECO:0000256" key="6">
    <source>
        <dbReference type="ARBA" id="ARBA00022989"/>
    </source>
</evidence>
<dbReference type="InterPro" id="IPR044492">
    <property type="entry name" value="P_typ_ATPase_HD_dom"/>
</dbReference>
<dbReference type="NCBIfam" id="TIGR01494">
    <property type="entry name" value="ATPase_P-type"/>
    <property type="match status" value="2"/>
</dbReference>
<dbReference type="RefSeq" id="WP_259314771.1">
    <property type="nucleotide sequence ID" value="NZ_CP087164.1"/>
</dbReference>
<feature type="transmembrane region" description="Helical" evidence="9">
    <location>
        <begin position="630"/>
        <end position="648"/>
    </location>
</feature>